<dbReference type="GeneID" id="93337786"/>
<dbReference type="EMBL" id="FUYF01000005">
    <property type="protein sequence ID" value="SKA83355.1"/>
    <property type="molecule type" value="Genomic_DNA"/>
</dbReference>
<evidence type="ECO:0000256" key="3">
    <source>
        <dbReference type="ARBA" id="ARBA00023125"/>
    </source>
</evidence>
<dbReference type="SUPFAM" id="SSF46785">
    <property type="entry name" value="Winged helix' DNA-binding domain"/>
    <property type="match status" value="1"/>
</dbReference>
<dbReference type="GO" id="GO:0003677">
    <property type="term" value="F:DNA binding"/>
    <property type="evidence" value="ECO:0007669"/>
    <property type="project" value="UniProtKB-KW"/>
</dbReference>
<feature type="domain" description="HTH lysR-type" evidence="5">
    <location>
        <begin position="1"/>
        <end position="58"/>
    </location>
</feature>
<keyword evidence="2" id="KW-0805">Transcription regulation</keyword>
<dbReference type="Pfam" id="PF00126">
    <property type="entry name" value="HTH_1"/>
    <property type="match status" value="1"/>
</dbReference>
<dbReference type="PANTHER" id="PTHR30419:SF28">
    <property type="entry name" value="HTH-TYPE TRANSCRIPTIONAL REGULATOR BSDA"/>
    <property type="match status" value="1"/>
</dbReference>
<evidence type="ECO:0000256" key="2">
    <source>
        <dbReference type="ARBA" id="ARBA00023015"/>
    </source>
</evidence>
<dbReference type="InterPro" id="IPR005119">
    <property type="entry name" value="LysR_subst-bd"/>
</dbReference>
<dbReference type="InterPro" id="IPR000847">
    <property type="entry name" value="LysR_HTH_N"/>
</dbReference>
<comment type="similarity">
    <text evidence="1">Belongs to the LysR transcriptional regulatory family.</text>
</comment>
<dbReference type="Proteomes" id="UP000190286">
    <property type="component" value="Unassembled WGS sequence"/>
</dbReference>
<dbReference type="CDD" id="cd05466">
    <property type="entry name" value="PBP2_LTTR_substrate"/>
    <property type="match status" value="1"/>
</dbReference>
<accession>A0A1T4X2P8</accession>
<dbReference type="Pfam" id="PF03466">
    <property type="entry name" value="LysR_substrate"/>
    <property type="match status" value="1"/>
</dbReference>
<dbReference type="PANTHER" id="PTHR30419">
    <property type="entry name" value="HTH-TYPE TRANSCRIPTIONAL REGULATOR YBHD"/>
    <property type="match status" value="1"/>
</dbReference>
<dbReference type="STRING" id="745368.SAMN02745178_01311"/>
<reference evidence="6 7" key="1">
    <citation type="submission" date="2017-02" db="EMBL/GenBank/DDBJ databases">
        <authorList>
            <person name="Peterson S.W."/>
        </authorList>
    </citation>
    <scope>NUCLEOTIDE SEQUENCE [LARGE SCALE GENOMIC DNA]</scope>
    <source>
        <strain evidence="6 7">ATCC 27749</strain>
    </source>
</reference>
<dbReference type="InterPro" id="IPR050950">
    <property type="entry name" value="HTH-type_LysR_regulators"/>
</dbReference>
<dbReference type="InterPro" id="IPR036388">
    <property type="entry name" value="WH-like_DNA-bd_sf"/>
</dbReference>
<dbReference type="GO" id="GO:0005829">
    <property type="term" value="C:cytosol"/>
    <property type="evidence" value="ECO:0007669"/>
    <property type="project" value="TreeGrafter"/>
</dbReference>
<dbReference type="RefSeq" id="WP_159446995.1">
    <property type="nucleotide sequence ID" value="NZ_FUYF01000005.1"/>
</dbReference>
<dbReference type="Gene3D" id="3.40.190.290">
    <property type="match status" value="1"/>
</dbReference>
<keyword evidence="7" id="KW-1185">Reference proteome</keyword>
<gene>
    <name evidence="6" type="ORF">SAMN02745178_01311</name>
</gene>
<dbReference type="SUPFAM" id="SSF53850">
    <property type="entry name" value="Periplasmic binding protein-like II"/>
    <property type="match status" value="1"/>
</dbReference>
<organism evidence="6 7">
    <name type="scientific">Gemmiger formicilis</name>
    <dbReference type="NCBI Taxonomy" id="745368"/>
    <lineage>
        <taxon>Bacteria</taxon>
        <taxon>Bacillati</taxon>
        <taxon>Bacillota</taxon>
        <taxon>Clostridia</taxon>
        <taxon>Eubacteriales</taxon>
        <taxon>Gemmiger</taxon>
    </lineage>
</organism>
<dbReference type="InterPro" id="IPR036390">
    <property type="entry name" value="WH_DNA-bd_sf"/>
</dbReference>
<evidence type="ECO:0000256" key="4">
    <source>
        <dbReference type="ARBA" id="ARBA00023163"/>
    </source>
</evidence>
<sequence>MTLTDCQLLSIVAQLGTFAAAAERLHITPSAVSHAVSGVEAECGFPLFTRTKSGVTLTAAAEKLMPSIQQMLASSESLDQSIAQINGMHKGALRLGVFNSACVTWLPKIVPGFRAAFPGIDVQIYQGSYDDITGWLKTGAVELGFLSNSSAHDLDFEPLYDDRLICIAPPDYQPRRPGVVRAEELRSQPFVSQQSDVDADIQSYFKKNDLHVSSRCYIVDDQSMIAMVACGQGLALMPELMFKEGAASAGCQVLQLEPAAKRTIGLACLSRTALSPAAREFVEHARAFARKR</sequence>
<proteinExistence type="inferred from homology"/>
<dbReference type="AlphaFoldDB" id="A0A1T4X2P8"/>
<evidence type="ECO:0000259" key="5">
    <source>
        <dbReference type="PROSITE" id="PS50931"/>
    </source>
</evidence>
<dbReference type="Gene3D" id="1.10.10.10">
    <property type="entry name" value="Winged helix-like DNA-binding domain superfamily/Winged helix DNA-binding domain"/>
    <property type="match status" value="1"/>
</dbReference>
<evidence type="ECO:0000313" key="7">
    <source>
        <dbReference type="Proteomes" id="UP000190286"/>
    </source>
</evidence>
<evidence type="ECO:0000256" key="1">
    <source>
        <dbReference type="ARBA" id="ARBA00009437"/>
    </source>
</evidence>
<evidence type="ECO:0000313" key="6">
    <source>
        <dbReference type="EMBL" id="SKA83355.1"/>
    </source>
</evidence>
<protein>
    <submittedName>
        <fullName evidence="6">DNA-binding transcriptional regulator, LysR family</fullName>
    </submittedName>
</protein>
<keyword evidence="3 6" id="KW-0238">DNA-binding</keyword>
<name>A0A1T4X2P8_9FIRM</name>
<keyword evidence="4" id="KW-0804">Transcription</keyword>
<dbReference type="GO" id="GO:0003700">
    <property type="term" value="F:DNA-binding transcription factor activity"/>
    <property type="evidence" value="ECO:0007669"/>
    <property type="project" value="InterPro"/>
</dbReference>
<dbReference type="PROSITE" id="PS50931">
    <property type="entry name" value="HTH_LYSR"/>
    <property type="match status" value="1"/>
</dbReference>
<dbReference type="OrthoDB" id="9803714at2"/>